<dbReference type="InterPro" id="IPR006578">
    <property type="entry name" value="MADF-dom"/>
</dbReference>
<evidence type="ECO:0000313" key="2">
    <source>
        <dbReference type="Proteomes" id="UP000504633"/>
    </source>
</evidence>
<dbReference type="OrthoDB" id="6617753at2759"/>
<protein>
    <submittedName>
        <fullName evidence="3">Uncharacterized protein LOC111598769</fullName>
    </submittedName>
</protein>
<dbReference type="OMA" id="REQMRIW"/>
<accession>A0A6J1LWL4</accession>
<gene>
    <name evidence="3" type="primary">LOC111598769</name>
</gene>
<dbReference type="SMART" id="SM00595">
    <property type="entry name" value="MADF"/>
    <property type="match status" value="1"/>
</dbReference>
<dbReference type="RefSeq" id="XP_023169951.1">
    <property type="nucleotide sequence ID" value="XM_023314183.2"/>
</dbReference>
<dbReference type="Proteomes" id="UP000504633">
    <property type="component" value="Unplaced"/>
</dbReference>
<evidence type="ECO:0000313" key="3">
    <source>
        <dbReference type="RefSeq" id="XP_023169951.1"/>
    </source>
</evidence>
<dbReference type="AlphaFoldDB" id="A0A6J1LWL4"/>
<reference evidence="3" key="1">
    <citation type="submission" date="2025-08" db="UniProtKB">
        <authorList>
            <consortium name="RefSeq"/>
        </authorList>
    </citation>
    <scope>IDENTIFICATION</scope>
    <source>
        <strain evidence="3">15085-1641.00</strain>
        <tissue evidence="3">Whole body</tissue>
    </source>
</reference>
<dbReference type="PANTHER" id="PTHR21505">
    <property type="entry name" value="MADF DOMAIN-CONTAINING PROTEIN-RELATED"/>
    <property type="match status" value="1"/>
</dbReference>
<name>A0A6J1LWL4_DROHY</name>
<feature type="domain" description="MADF" evidence="1">
    <location>
        <begin position="18"/>
        <end position="115"/>
    </location>
</feature>
<sequence>MSGLLDRFIANKRQFWREFLKLYQDMPELWDVHHPDYRNKELRNGSYDILHNKLREIQPTATKSDVGRRINIFRTNYRREQMRIWKQQDLGLHPDLCKPTLWFYDNMSFLLTQESFQHRARKMRCKPYIKPQSMSDLKFNYMMDPLDTGAMTSLPKLQNVCPEPSPVEYSESLLLSPKIEIFENDLDAMQTEPMASNDVVKVDNAETSTSDLNEPACSTATTLTVLKGSTSQKSNISLSDASETLAKSWAIQYEEMAPTQRILARKAIADILFEGCMGNLRINRNERTTVDNYV</sequence>
<evidence type="ECO:0000259" key="1">
    <source>
        <dbReference type="PROSITE" id="PS51029"/>
    </source>
</evidence>
<dbReference type="GeneID" id="111598769"/>
<dbReference type="KEGG" id="dhe:111598769"/>
<proteinExistence type="predicted"/>
<keyword evidence="2" id="KW-1185">Reference proteome</keyword>
<dbReference type="PROSITE" id="PS51029">
    <property type="entry name" value="MADF"/>
    <property type="match status" value="1"/>
</dbReference>
<organism evidence="2 3">
    <name type="scientific">Drosophila hydei</name>
    <name type="common">Fruit fly</name>
    <dbReference type="NCBI Taxonomy" id="7224"/>
    <lineage>
        <taxon>Eukaryota</taxon>
        <taxon>Metazoa</taxon>
        <taxon>Ecdysozoa</taxon>
        <taxon>Arthropoda</taxon>
        <taxon>Hexapoda</taxon>
        <taxon>Insecta</taxon>
        <taxon>Pterygota</taxon>
        <taxon>Neoptera</taxon>
        <taxon>Endopterygota</taxon>
        <taxon>Diptera</taxon>
        <taxon>Brachycera</taxon>
        <taxon>Muscomorpha</taxon>
        <taxon>Ephydroidea</taxon>
        <taxon>Drosophilidae</taxon>
        <taxon>Drosophila</taxon>
    </lineage>
</organism>
<dbReference type="PANTHER" id="PTHR21505:SF8">
    <property type="entry name" value="DPT-YFP REPRESSOR BY OVEREXPRESSION, ISOFORM D-RELATED"/>
    <property type="match status" value="1"/>
</dbReference>
<dbReference type="Pfam" id="PF10545">
    <property type="entry name" value="MADF_DNA_bdg"/>
    <property type="match status" value="1"/>
</dbReference>